<reference evidence="2 3" key="1">
    <citation type="journal article" date="2019" name="Int. J. Syst. Evol. Microbiol.">
        <title>The Global Catalogue of Microorganisms (GCM) 10K type strain sequencing project: providing services to taxonomists for standard genome sequencing and annotation.</title>
        <authorList>
            <consortium name="The Broad Institute Genomics Platform"/>
            <consortium name="The Broad Institute Genome Sequencing Center for Infectious Disease"/>
            <person name="Wu L."/>
            <person name="Ma J."/>
        </authorList>
    </citation>
    <scope>NUCLEOTIDE SEQUENCE [LARGE SCALE GENOMIC DNA]</scope>
    <source>
        <strain evidence="2 3">JCM 14942</strain>
    </source>
</reference>
<feature type="transmembrane region" description="Helical" evidence="1">
    <location>
        <begin position="81"/>
        <end position="99"/>
    </location>
</feature>
<keyword evidence="1" id="KW-1133">Transmembrane helix</keyword>
<name>A0ABN2BXU0_9ACTN</name>
<dbReference type="EMBL" id="BAAAOR010000048">
    <property type="protein sequence ID" value="GAA1547833.1"/>
    <property type="molecule type" value="Genomic_DNA"/>
</dbReference>
<organism evidence="2 3">
    <name type="scientific">Nocardioides humi</name>
    <dbReference type="NCBI Taxonomy" id="449461"/>
    <lineage>
        <taxon>Bacteria</taxon>
        <taxon>Bacillati</taxon>
        <taxon>Actinomycetota</taxon>
        <taxon>Actinomycetes</taxon>
        <taxon>Propionibacteriales</taxon>
        <taxon>Nocardioidaceae</taxon>
        <taxon>Nocardioides</taxon>
    </lineage>
</organism>
<sequence length="199" mass="20564">MSPYALYAVDLVAIAVLVFGLFLPRHHRPELVVAFLTVNVGVMAVAAALATSTIGAGLGLGLFGILSIIRLRSEELSQSEIAYYFAALALGLLAGIDQAPSGVDVALMAAILAAVAIGDGLLTGRRTSHQQLLLDRALTDHTALVAHVEGLLGARVLSAEVVRTDLVNDTTLVDVRVHPGSGTTTAQAASALGWHGAVR</sequence>
<protein>
    <submittedName>
        <fullName evidence="2">DUF4956 domain-containing protein</fullName>
    </submittedName>
</protein>
<feature type="transmembrane region" description="Helical" evidence="1">
    <location>
        <begin position="6"/>
        <end position="24"/>
    </location>
</feature>
<keyword evidence="3" id="KW-1185">Reference proteome</keyword>
<keyword evidence="1" id="KW-0472">Membrane</keyword>
<evidence type="ECO:0000313" key="2">
    <source>
        <dbReference type="EMBL" id="GAA1547833.1"/>
    </source>
</evidence>
<evidence type="ECO:0000256" key="1">
    <source>
        <dbReference type="SAM" id="Phobius"/>
    </source>
</evidence>
<comment type="caution">
    <text evidence="2">The sequence shown here is derived from an EMBL/GenBank/DDBJ whole genome shotgun (WGS) entry which is preliminary data.</text>
</comment>
<keyword evidence="1" id="KW-0812">Transmembrane</keyword>
<dbReference type="InterPro" id="IPR032531">
    <property type="entry name" value="DUF4956"/>
</dbReference>
<gene>
    <name evidence="2" type="ORF">GCM10009788_57400</name>
</gene>
<feature type="transmembrane region" description="Helical" evidence="1">
    <location>
        <begin position="105"/>
        <end position="122"/>
    </location>
</feature>
<dbReference type="Pfam" id="PF16316">
    <property type="entry name" value="DUF4956"/>
    <property type="match status" value="1"/>
</dbReference>
<dbReference type="RefSeq" id="WP_141003385.1">
    <property type="nucleotide sequence ID" value="NZ_BAAAOR010000048.1"/>
</dbReference>
<feature type="transmembrane region" description="Helical" evidence="1">
    <location>
        <begin position="54"/>
        <end position="69"/>
    </location>
</feature>
<evidence type="ECO:0000313" key="3">
    <source>
        <dbReference type="Proteomes" id="UP001500842"/>
    </source>
</evidence>
<accession>A0ABN2BXU0</accession>
<proteinExistence type="predicted"/>
<dbReference type="Proteomes" id="UP001500842">
    <property type="component" value="Unassembled WGS sequence"/>
</dbReference>